<dbReference type="EnsemblProtists" id="EOD27049">
    <property type="protein sequence ID" value="EOD27049"/>
    <property type="gene ID" value="EMIHUDRAFT_366755"/>
</dbReference>
<evidence type="ECO:0000256" key="1">
    <source>
        <dbReference type="SAM" id="SignalP"/>
    </source>
</evidence>
<protein>
    <recommendedName>
        <fullName evidence="4">TIR domain-containing protein</fullName>
    </recommendedName>
</protein>
<proteinExistence type="predicted"/>
<evidence type="ECO:0008006" key="4">
    <source>
        <dbReference type="Google" id="ProtNLM"/>
    </source>
</evidence>
<organism evidence="2 3">
    <name type="scientific">Emiliania huxleyi (strain CCMP1516)</name>
    <dbReference type="NCBI Taxonomy" id="280463"/>
    <lineage>
        <taxon>Eukaryota</taxon>
        <taxon>Haptista</taxon>
        <taxon>Haptophyta</taxon>
        <taxon>Prymnesiophyceae</taxon>
        <taxon>Isochrysidales</taxon>
        <taxon>Noelaerhabdaceae</taxon>
        <taxon>Emiliania</taxon>
    </lineage>
</organism>
<accession>A0A0D3JU64</accession>
<reference evidence="3" key="1">
    <citation type="journal article" date="2013" name="Nature">
        <title>Pan genome of the phytoplankton Emiliania underpins its global distribution.</title>
        <authorList>
            <person name="Read B.A."/>
            <person name="Kegel J."/>
            <person name="Klute M.J."/>
            <person name="Kuo A."/>
            <person name="Lefebvre S.C."/>
            <person name="Maumus F."/>
            <person name="Mayer C."/>
            <person name="Miller J."/>
            <person name="Monier A."/>
            <person name="Salamov A."/>
            <person name="Young J."/>
            <person name="Aguilar M."/>
            <person name="Claverie J.M."/>
            <person name="Frickenhaus S."/>
            <person name="Gonzalez K."/>
            <person name="Herman E.K."/>
            <person name="Lin Y.C."/>
            <person name="Napier J."/>
            <person name="Ogata H."/>
            <person name="Sarno A.F."/>
            <person name="Shmutz J."/>
            <person name="Schroeder D."/>
            <person name="de Vargas C."/>
            <person name="Verret F."/>
            <person name="von Dassow P."/>
            <person name="Valentin K."/>
            <person name="Van de Peer Y."/>
            <person name="Wheeler G."/>
            <person name="Dacks J.B."/>
            <person name="Delwiche C.F."/>
            <person name="Dyhrman S.T."/>
            <person name="Glockner G."/>
            <person name="John U."/>
            <person name="Richards T."/>
            <person name="Worden A.Z."/>
            <person name="Zhang X."/>
            <person name="Grigoriev I.V."/>
            <person name="Allen A.E."/>
            <person name="Bidle K."/>
            <person name="Borodovsky M."/>
            <person name="Bowler C."/>
            <person name="Brownlee C."/>
            <person name="Cock J.M."/>
            <person name="Elias M."/>
            <person name="Gladyshev V.N."/>
            <person name="Groth M."/>
            <person name="Guda C."/>
            <person name="Hadaegh A."/>
            <person name="Iglesias-Rodriguez M.D."/>
            <person name="Jenkins J."/>
            <person name="Jones B.M."/>
            <person name="Lawson T."/>
            <person name="Leese F."/>
            <person name="Lindquist E."/>
            <person name="Lobanov A."/>
            <person name="Lomsadze A."/>
            <person name="Malik S.B."/>
            <person name="Marsh M.E."/>
            <person name="Mackinder L."/>
            <person name="Mock T."/>
            <person name="Mueller-Roeber B."/>
            <person name="Pagarete A."/>
            <person name="Parker M."/>
            <person name="Probert I."/>
            <person name="Quesneville H."/>
            <person name="Raines C."/>
            <person name="Rensing S.A."/>
            <person name="Riano-Pachon D.M."/>
            <person name="Richier S."/>
            <person name="Rokitta S."/>
            <person name="Shiraiwa Y."/>
            <person name="Soanes D.M."/>
            <person name="van der Giezen M."/>
            <person name="Wahlund T.M."/>
            <person name="Williams B."/>
            <person name="Wilson W."/>
            <person name="Wolfe G."/>
            <person name="Wurch L.L."/>
        </authorList>
    </citation>
    <scope>NUCLEOTIDE SEQUENCE</scope>
</reference>
<dbReference type="InterPro" id="IPR035897">
    <property type="entry name" value="Toll_tir_struct_dom_sf"/>
</dbReference>
<feature type="chain" id="PRO_5044192990" description="TIR domain-containing protein" evidence="1">
    <location>
        <begin position="20"/>
        <end position="413"/>
    </location>
</feature>
<dbReference type="eggNOG" id="ENOG502S7BT">
    <property type="taxonomic scope" value="Eukaryota"/>
</dbReference>
<feature type="signal peptide" evidence="1">
    <location>
        <begin position="1"/>
        <end position="19"/>
    </location>
</feature>
<dbReference type="Proteomes" id="UP000013827">
    <property type="component" value="Unassembled WGS sequence"/>
</dbReference>
<dbReference type="HOGENOM" id="CLU_040255_0_0_1"/>
<keyword evidence="1" id="KW-0732">Signal</keyword>
<dbReference type="KEGG" id="ehx:EMIHUDRAFT_366755"/>
<sequence>MISLVVFALVVFLIGAVVAARRVAKVPTVRLVSTKQPPELSIGTGLTWHLFLSHIWSTGQDAVGNIKSELQLLVPGLKIFLDVDDLKDIGSLEEYIQRSQVILFFLSCGYFRSKNCLREIRSSLEQSKPIVLVQEADPAKGGATLQALRGECPEDLQQDIFEKGWAHTTYMRVEEFQRVSLKTIVEAVLLCSPNYLNQTSLPLCVPGEPESQPLAFAKETMLWASPANAGAQVLADEIATTFAGLTVSTAEAPGPATHMLLYLNEDSFSDERLAEQVKQAREDKLKIVMAHENDPDLGGCQFSKFFETTPQELIADGLYKDLARPCFPGRHHPVSLALLAKDLGATPARSGSVASVSRLSASIAERSSSLVLKISRRSSATATTAGDGTGGEATVSVDSVEPAASAEAAQEHV</sequence>
<evidence type="ECO:0000313" key="2">
    <source>
        <dbReference type="EnsemblProtists" id="EOD27049"/>
    </source>
</evidence>
<dbReference type="AlphaFoldDB" id="A0A0D3JU64"/>
<dbReference type="PaxDb" id="2903-EOD27049"/>
<evidence type="ECO:0000313" key="3">
    <source>
        <dbReference type="Proteomes" id="UP000013827"/>
    </source>
</evidence>
<dbReference type="RefSeq" id="XP_005779478.1">
    <property type="nucleotide sequence ID" value="XM_005779421.1"/>
</dbReference>
<reference evidence="2" key="2">
    <citation type="submission" date="2024-10" db="UniProtKB">
        <authorList>
            <consortium name="EnsemblProtists"/>
        </authorList>
    </citation>
    <scope>IDENTIFICATION</scope>
</reference>
<dbReference type="SUPFAM" id="SSF52200">
    <property type="entry name" value="Toll/Interleukin receptor TIR domain"/>
    <property type="match status" value="1"/>
</dbReference>
<name>A0A0D3JU64_EMIH1</name>
<dbReference type="GeneID" id="17272594"/>
<keyword evidence="3" id="KW-1185">Reference proteome</keyword>
<dbReference type="Gene3D" id="3.40.50.10140">
    <property type="entry name" value="Toll/interleukin-1 receptor homology (TIR) domain"/>
    <property type="match status" value="1"/>
</dbReference>